<organism evidence="1">
    <name type="scientific">seawater metagenome</name>
    <dbReference type="NCBI Taxonomy" id="1561972"/>
    <lineage>
        <taxon>unclassified sequences</taxon>
        <taxon>metagenomes</taxon>
        <taxon>ecological metagenomes</taxon>
    </lineage>
</organism>
<dbReference type="AlphaFoldDB" id="A0A5E8CMK5"/>
<evidence type="ECO:0000313" key="1">
    <source>
        <dbReference type="EMBL" id="VVU95750.1"/>
    </source>
</evidence>
<name>A0A5E8CMK5_9ZZZZ</name>
<dbReference type="EMBL" id="CABVLZ010000010">
    <property type="protein sequence ID" value="VVU95750.1"/>
    <property type="molecule type" value="Genomic_DNA"/>
</dbReference>
<gene>
    <name evidence="1" type="ORF">CPAV1605_1506</name>
</gene>
<proteinExistence type="predicted"/>
<protein>
    <submittedName>
        <fullName evidence="1">Uncharacterized protein</fullName>
    </submittedName>
</protein>
<sequence length="291" mass="34266">MANENKNKLIQDKINEFSSFTKKDIDEYIKVGKQLINLSINQNLDKNTFSYYCRNYCNFLINHSDFNYLLEVQSNVNSEIIKNYSEYDGMIPRVIIINNILLELIKSEFQIDNYSQLKGHSWIHLDAYIDTLKNIKNRNNEILKFGDHRHMRIWVDIKVLEDRISKLSLNSLNTKSEIAFCDLLRFFDWISYRLLVLLKENNDIKFTKTVSFYVKKSSRNLKDLSRLNLINEAIGVYQNYLSKQKELKDILPKEETKIKVSNRTEIFEKKVIPTVLAVGTVLISGVIYKVL</sequence>
<reference evidence="1" key="1">
    <citation type="submission" date="2019-09" db="EMBL/GenBank/DDBJ databases">
        <authorList>
            <person name="Needham M D."/>
        </authorList>
    </citation>
    <scope>NUCLEOTIDE SEQUENCE</scope>
</reference>
<accession>A0A5E8CMK5</accession>